<keyword evidence="3" id="KW-1185">Reference proteome</keyword>
<name>A0A7W6LJL3_9HYPH</name>
<comment type="caution">
    <text evidence="2">The sequence shown here is derived from an EMBL/GenBank/DDBJ whole genome shotgun (WGS) entry which is preliminary data.</text>
</comment>
<dbReference type="GO" id="GO:0005524">
    <property type="term" value="F:ATP binding"/>
    <property type="evidence" value="ECO:0007669"/>
    <property type="project" value="InterPro"/>
</dbReference>
<feature type="domain" description="HPr kinase/phosphorylase C-terminal" evidence="1">
    <location>
        <begin position="8"/>
        <end position="85"/>
    </location>
</feature>
<reference evidence="2 3" key="1">
    <citation type="submission" date="2020-08" db="EMBL/GenBank/DDBJ databases">
        <title>Genomic Encyclopedia of Type Strains, Phase IV (KMG-IV): sequencing the most valuable type-strain genomes for metagenomic binning, comparative biology and taxonomic classification.</title>
        <authorList>
            <person name="Goeker M."/>
        </authorList>
    </citation>
    <scope>NUCLEOTIDE SEQUENCE [LARGE SCALE GENOMIC DNA]</scope>
    <source>
        <strain evidence="2 3">DSM 29514</strain>
    </source>
</reference>
<dbReference type="RefSeq" id="WP_165133695.1">
    <property type="nucleotide sequence ID" value="NZ_CP049250.1"/>
</dbReference>
<gene>
    <name evidence="2" type="ORF">GGQ72_003995</name>
</gene>
<dbReference type="AlphaFoldDB" id="A0A7W6LJL3"/>
<accession>A0A7W6LJL3</accession>
<dbReference type="GO" id="GO:0006109">
    <property type="term" value="P:regulation of carbohydrate metabolic process"/>
    <property type="evidence" value="ECO:0007669"/>
    <property type="project" value="InterPro"/>
</dbReference>
<dbReference type="InterPro" id="IPR011104">
    <property type="entry name" value="Hpr_kin/Pase_C"/>
</dbReference>
<proteinExistence type="predicted"/>
<dbReference type="GO" id="GO:0000155">
    <property type="term" value="F:phosphorelay sensor kinase activity"/>
    <property type="evidence" value="ECO:0007669"/>
    <property type="project" value="InterPro"/>
</dbReference>
<evidence type="ECO:0000313" key="3">
    <source>
        <dbReference type="Proteomes" id="UP000519897"/>
    </source>
</evidence>
<dbReference type="InterPro" id="IPR027417">
    <property type="entry name" value="P-loop_NTPase"/>
</dbReference>
<keyword evidence="2" id="KW-0418">Kinase</keyword>
<organism evidence="2 3">
    <name type="scientific">Rhizobium rhizoryzae</name>
    <dbReference type="NCBI Taxonomy" id="451876"/>
    <lineage>
        <taxon>Bacteria</taxon>
        <taxon>Pseudomonadati</taxon>
        <taxon>Pseudomonadota</taxon>
        <taxon>Alphaproteobacteria</taxon>
        <taxon>Hyphomicrobiales</taxon>
        <taxon>Rhizobiaceae</taxon>
        <taxon>Rhizobium/Agrobacterium group</taxon>
        <taxon>Rhizobium</taxon>
    </lineage>
</organism>
<sequence>MTAGDAFNLHATAIVIGTRGLLLTGPSGSGKTSLALSLLQHAASLNAYAALISDDQVLIERHADEIHAVRPPSIAGLIEVRGTGIGRLRSIDRAPLHLAIRVLADRVEERLPPGDEVVDLGVRGSLPMMRLRHDHPAPLIVLAAVRPEFCHESPFRELSLLDF</sequence>
<dbReference type="Pfam" id="PF07475">
    <property type="entry name" value="Hpr_kinase_C"/>
    <property type="match status" value="1"/>
</dbReference>
<dbReference type="EMBL" id="JACIEC010000007">
    <property type="protein sequence ID" value="MBB4145431.1"/>
    <property type="molecule type" value="Genomic_DNA"/>
</dbReference>
<dbReference type="Proteomes" id="UP000519897">
    <property type="component" value="Unassembled WGS sequence"/>
</dbReference>
<protein>
    <submittedName>
        <fullName evidence="2">Serine kinase of HPr protein (Carbohydrate metabolism regulator)</fullName>
    </submittedName>
</protein>
<keyword evidence="2" id="KW-0808">Transferase</keyword>
<evidence type="ECO:0000259" key="1">
    <source>
        <dbReference type="Pfam" id="PF07475"/>
    </source>
</evidence>
<dbReference type="Gene3D" id="3.40.50.300">
    <property type="entry name" value="P-loop containing nucleotide triphosphate hydrolases"/>
    <property type="match status" value="1"/>
</dbReference>
<dbReference type="SUPFAM" id="SSF53795">
    <property type="entry name" value="PEP carboxykinase-like"/>
    <property type="match status" value="1"/>
</dbReference>
<evidence type="ECO:0000313" key="2">
    <source>
        <dbReference type="EMBL" id="MBB4145431.1"/>
    </source>
</evidence>